<comment type="caution">
    <text evidence="1">The sequence shown here is derived from an EMBL/GenBank/DDBJ whole genome shotgun (WGS) entry which is preliminary data.</text>
</comment>
<proteinExistence type="predicted"/>
<evidence type="ECO:0000313" key="2">
    <source>
        <dbReference type="Proteomes" id="UP000814033"/>
    </source>
</evidence>
<gene>
    <name evidence="1" type="ORF">FA95DRAFT_1605299</name>
</gene>
<accession>A0ACB8RWB8</accession>
<name>A0ACB8RWB8_9AGAM</name>
<organism evidence="1 2">
    <name type="scientific">Auriscalpium vulgare</name>
    <dbReference type="NCBI Taxonomy" id="40419"/>
    <lineage>
        <taxon>Eukaryota</taxon>
        <taxon>Fungi</taxon>
        <taxon>Dikarya</taxon>
        <taxon>Basidiomycota</taxon>
        <taxon>Agaricomycotina</taxon>
        <taxon>Agaricomycetes</taxon>
        <taxon>Russulales</taxon>
        <taxon>Auriscalpiaceae</taxon>
        <taxon>Auriscalpium</taxon>
    </lineage>
</organism>
<dbReference type="Proteomes" id="UP000814033">
    <property type="component" value="Unassembled WGS sequence"/>
</dbReference>
<sequence>MSSTGSRSPQLRNDFPRNGQIAAQYHDNLQDAPLDQELSEEETTVNLEEILNSIPEDQTIQNPDVLHLDEEIPLEEVEEGLRNLKSGTAAGLVSCPYELWKALHARRLKGEKNDIPSFNLTSTLTSVYRDIQRHGINDDSEARNRRRPELSGWVDVTDIASPITARLPSSTRITGS</sequence>
<protein>
    <submittedName>
        <fullName evidence="1">Uncharacterized protein</fullName>
    </submittedName>
</protein>
<reference evidence="1" key="1">
    <citation type="submission" date="2021-02" db="EMBL/GenBank/DDBJ databases">
        <authorList>
            <consortium name="DOE Joint Genome Institute"/>
            <person name="Ahrendt S."/>
            <person name="Looney B.P."/>
            <person name="Miyauchi S."/>
            <person name="Morin E."/>
            <person name="Drula E."/>
            <person name="Courty P.E."/>
            <person name="Chicoki N."/>
            <person name="Fauchery L."/>
            <person name="Kohler A."/>
            <person name="Kuo A."/>
            <person name="Labutti K."/>
            <person name="Pangilinan J."/>
            <person name="Lipzen A."/>
            <person name="Riley R."/>
            <person name="Andreopoulos W."/>
            <person name="He G."/>
            <person name="Johnson J."/>
            <person name="Barry K.W."/>
            <person name="Grigoriev I.V."/>
            <person name="Nagy L."/>
            <person name="Hibbett D."/>
            <person name="Henrissat B."/>
            <person name="Matheny P.B."/>
            <person name="Labbe J."/>
            <person name="Martin F."/>
        </authorList>
    </citation>
    <scope>NUCLEOTIDE SEQUENCE</scope>
    <source>
        <strain evidence="1">FP105234-sp</strain>
    </source>
</reference>
<evidence type="ECO:0000313" key="1">
    <source>
        <dbReference type="EMBL" id="KAI0048320.1"/>
    </source>
</evidence>
<keyword evidence="2" id="KW-1185">Reference proteome</keyword>
<reference evidence="1" key="2">
    <citation type="journal article" date="2022" name="New Phytol.">
        <title>Evolutionary transition to the ectomycorrhizal habit in the genomes of a hyperdiverse lineage of mushroom-forming fungi.</title>
        <authorList>
            <person name="Looney B."/>
            <person name="Miyauchi S."/>
            <person name="Morin E."/>
            <person name="Drula E."/>
            <person name="Courty P.E."/>
            <person name="Kohler A."/>
            <person name="Kuo A."/>
            <person name="LaButti K."/>
            <person name="Pangilinan J."/>
            <person name="Lipzen A."/>
            <person name="Riley R."/>
            <person name="Andreopoulos W."/>
            <person name="He G."/>
            <person name="Johnson J."/>
            <person name="Nolan M."/>
            <person name="Tritt A."/>
            <person name="Barry K.W."/>
            <person name="Grigoriev I.V."/>
            <person name="Nagy L.G."/>
            <person name="Hibbett D."/>
            <person name="Henrissat B."/>
            <person name="Matheny P.B."/>
            <person name="Labbe J."/>
            <person name="Martin F.M."/>
        </authorList>
    </citation>
    <scope>NUCLEOTIDE SEQUENCE</scope>
    <source>
        <strain evidence="1">FP105234-sp</strain>
    </source>
</reference>
<dbReference type="EMBL" id="MU275888">
    <property type="protein sequence ID" value="KAI0048320.1"/>
    <property type="molecule type" value="Genomic_DNA"/>
</dbReference>